<accession>A0A7D9JHF7</accession>
<dbReference type="SFLD" id="SFLDG01169">
    <property type="entry name" value="NADPH_oxidase_subgroup_(NOX)"/>
    <property type="match status" value="1"/>
</dbReference>
<comment type="subcellular location">
    <subcellularLocation>
        <location evidence="1">Membrane</location>
        <topology evidence="1">Multi-pass membrane protein</topology>
    </subcellularLocation>
</comment>
<dbReference type="PROSITE" id="PS51384">
    <property type="entry name" value="FAD_FR"/>
    <property type="match status" value="1"/>
</dbReference>
<protein>
    <submittedName>
        <fullName evidence="7">NADPH oxidase 5</fullName>
    </submittedName>
</protein>
<keyword evidence="5" id="KW-0560">Oxidoreductase</keyword>
<dbReference type="InterPro" id="IPR011992">
    <property type="entry name" value="EF-hand-dom_pair"/>
</dbReference>
<dbReference type="Pfam" id="PF01794">
    <property type="entry name" value="Ferric_reduct"/>
    <property type="match status" value="1"/>
</dbReference>
<evidence type="ECO:0000313" key="8">
    <source>
        <dbReference type="Proteomes" id="UP001152795"/>
    </source>
</evidence>
<dbReference type="SMART" id="SM00054">
    <property type="entry name" value="EFh"/>
    <property type="match status" value="4"/>
</dbReference>
<comment type="caution">
    <text evidence="7">The sequence shown here is derived from an EMBL/GenBank/DDBJ whole genome shotgun (WGS) entry which is preliminary data.</text>
</comment>
<dbReference type="Gene3D" id="1.10.238.10">
    <property type="entry name" value="EF-hand"/>
    <property type="match status" value="2"/>
</dbReference>
<dbReference type="InterPro" id="IPR018247">
    <property type="entry name" value="EF_Hand_1_Ca_BS"/>
</dbReference>
<dbReference type="CDD" id="cd00051">
    <property type="entry name" value="EFh"/>
    <property type="match status" value="2"/>
</dbReference>
<name>A0A7D9JHF7_PARCT</name>
<keyword evidence="3" id="KW-0106">Calcium</keyword>
<evidence type="ECO:0000256" key="6">
    <source>
        <dbReference type="ARBA" id="ARBA00023136"/>
    </source>
</evidence>
<dbReference type="InterPro" id="IPR050369">
    <property type="entry name" value="RBOH/FRE"/>
</dbReference>
<dbReference type="Pfam" id="PF08022">
    <property type="entry name" value="FAD_binding_8"/>
    <property type="match status" value="1"/>
</dbReference>
<dbReference type="GO" id="GO:0042554">
    <property type="term" value="P:superoxide anion generation"/>
    <property type="evidence" value="ECO:0007669"/>
    <property type="project" value="TreeGrafter"/>
</dbReference>
<dbReference type="PROSITE" id="PS50222">
    <property type="entry name" value="EF_HAND_2"/>
    <property type="match status" value="4"/>
</dbReference>
<dbReference type="GO" id="GO:0016175">
    <property type="term" value="F:superoxide-generating NAD(P)H oxidase activity"/>
    <property type="evidence" value="ECO:0007669"/>
    <property type="project" value="TreeGrafter"/>
</dbReference>
<keyword evidence="2" id="KW-0812">Transmembrane</keyword>
<dbReference type="SUPFAM" id="SSF63380">
    <property type="entry name" value="Riboflavin synthase domain-like"/>
    <property type="match status" value="1"/>
</dbReference>
<feature type="non-terminal residue" evidence="7">
    <location>
        <position position="1"/>
    </location>
</feature>
<dbReference type="InterPro" id="IPR017938">
    <property type="entry name" value="Riboflavin_synthase-like_b-brl"/>
</dbReference>
<evidence type="ECO:0000256" key="5">
    <source>
        <dbReference type="ARBA" id="ARBA00023002"/>
    </source>
</evidence>
<dbReference type="InterPro" id="IPR013130">
    <property type="entry name" value="Fe3_Rdtase_TM_dom"/>
</dbReference>
<evidence type="ECO:0000313" key="7">
    <source>
        <dbReference type="EMBL" id="CAB4029820.1"/>
    </source>
</evidence>
<evidence type="ECO:0000256" key="2">
    <source>
        <dbReference type="ARBA" id="ARBA00022692"/>
    </source>
</evidence>
<sequence>DKNQRNSRQLLDWFNNRFKSISDEGSYISRDKFVEHLKDDEFVSRLFTVFDLDGNGEIQMKEFISSLDRLECASVDSKWYTWIEDHFNIGESHDRKITFEQFKDALHLKKSFFSERFFSMFDTDGDGSINMKELVNGLQILTKGTESEKLKFLFKVYDIDGNGSLNKEEMRIVLQSCVQESNIKFTEDQMEELVDAFFEETDEDQNGQITFEEFSSCLSKFPGVAENLTITAGNWLSPPEEKSRRRLRDRTRSKMRWATLKKNGLTVFFVVLYFLVNAGLFIWVAIQRKDEGGWVIVARVHGMCLNFNSMFILVLMMKHSLTWLRSTRIGRYFPIDHHIAFHKAVAVVIFIQGVLHFIGHLGRYIVTESGIQVWEYLFTTKAGEGWVSGTAGITGVLLFIVFGMMALMSLPFVRSKGHFELFYFTHHLFVVWWILLILHAPNFWKWFIGPAVIYIIERISSLRIVNKARYGKTFIKEGIIFPSNVTQLIIPRSQKFKYKSGDYVLVNIPHIAKYEWHPFTISSSPDQTETIWLHIRAVGTWTKNLYNYYNEELKKNAKRTRMSKRKTISHIMREER</sequence>
<dbReference type="AlphaFoldDB" id="A0A7D9JHF7"/>
<dbReference type="EMBL" id="CACRXK020016436">
    <property type="protein sequence ID" value="CAB4029820.1"/>
    <property type="molecule type" value="Genomic_DNA"/>
</dbReference>
<dbReference type="GO" id="GO:0043020">
    <property type="term" value="C:NADPH oxidase complex"/>
    <property type="evidence" value="ECO:0007669"/>
    <property type="project" value="TreeGrafter"/>
</dbReference>
<dbReference type="Pfam" id="PF13499">
    <property type="entry name" value="EF-hand_7"/>
    <property type="match status" value="1"/>
</dbReference>
<dbReference type="Pfam" id="PF13405">
    <property type="entry name" value="EF-hand_6"/>
    <property type="match status" value="1"/>
</dbReference>
<keyword evidence="8" id="KW-1185">Reference proteome</keyword>
<dbReference type="OrthoDB" id="167398at2759"/>
<dbReference type="Gene3D" id="2.40.30.10">
    <property type="entry name" value="Translation factors"/>
    <property type="match status" value="1"/>
</dbReference>
<dbReference type="PROSITE" id="PS00018">
    <property type="entry name" value="EF_HAND_1"/>
    <property type="match status" value="4"/>
</dbReference>
<organism evidence="7 8">
    <name type="scientific">Paramuricea clavata</name>
    <name type="common">Red gorgonian</name>
    <name type="synonym">Violescent sea-whip</name>
    <dbReference type="NCBI Taxonomy" id="317549"/>
    <lineage>
        <taxon>Eukaryota</taxon>
        <taxon>Metazoa</taxon>
        <taxon>Cnidaria</taxon>
        <taxon>Anthozoa</taxon>
        <taxon>Octocorallia</taxon>
        <taxon>Malacalcyonacea</taxon>
        <taxon>Plexauridae</taxon>
        <taxon>Paramuricea</taxon>
    </lineage>
</organism>
<dbReference type="GO" id="GO:0006952">
    <property type="term" value="P:defense response"/>
    <property type="evidence" value="ECO:0007669"/>
    <property type="project" value="TreeGrafter"/>
</dbReference>
<evidence type="ECO:0000256" key="1">
    <source>
        <dbReference type="ARBA" id="ARBA00004141"/>
    </source>
</evidence>
<keyword evidence="4" id="KW-1133">Transmembrane helix</keyword>
<dbReference type="FunFam" id="2.40.30.10:FF:000056">
    <property type="entry name" value="NADPH oxidase 5"/>
    <property type="match status" value="1"/>
</dbReference>
<dbReference type="PANTHER" id="PTHR11972">
    <property type="entry name" value="NADPH OXIDASE"/>
    <property type="match status" value="1"/>
</dbReference>
<proteinExistence type="predicted"/>
<dbReference type="CDD" id="cd06186">
    <property type="entry name" value="NOX_Duox_like_FAD_NADP"/>
    <property type="match status" value="1"/>
</dbReference>
<dbReference type="SUPFAM" id="SSF47473">
    <property type="entry name" value="EF-hand"/>
    <property type="match status" value="2"/>
</dbReference>
<evidence type="ECO:0000256" key="4">
    <source>
        <dbReference type="ARBA" id="ARBA00022989"/>
    </source>
</evidence>
<keyword evidence="6" id="KW-0472">Membrane</keyword>
<gene>
    <name evidence="7" type="ORF">PACLA_8A069569</name>
</gene>
<reference evidence="7" key="1">
    <citation type="submission" date="2020-04" db="EMBL/GenBank/DDBJ databases">
        <authorList>
            <person name="Alioto T."/>
            <person name="Alioto T."/>
            <person name="Gomez Garrido J."/>
        </authorList>
    </citation>
    <scope>NUCLEOTIDE SEQUENCE</scope>
    <source>
        <strain evidence="7">A484AB</strain>
    </source>
</reference>
<dbReference type="Proteomes" id="UP001152795">
    <property type="component" value="Unassembled WGS sequence"/>
</dbReference>
<evidence type="ECO:0000256" key="3">
    <source>
        <dbReference type="ARBA" id="ARBA00022837"/>
    </source>
</evidence>
<dbReference type="Pfam" id="PF13833">
    <property type="entry name" value="EF-hand_8"/>
    <property type="match status" value="1"/>
</dbReference>
<dbReference type="GO" id="GO:0005509">
    <property type="term" value="F:calcium ion binding"/>
    <property type="evidence" value="ECO:0007669"/>
    <property type="project" value="InterPro"/>
</dbReference>
<dbReference type="PRINTS" id="PR00450">
    <property type="entry name" value="RECOVERIN"/>
</dbReference>
<dbReference type="InterPro" id="IPR002048">
    <property type="entry name" value="EF_hand_dom"/>
</dbReference>
<dbReference type="InterPro" id="IPR017927">
    <property type="entry name" value="FAD-bd_FR_type"/>
</dbReference>
<dbReference type="InterPro" id="IPR013112">
    <property type="entry name" value="FAD-bd_8"/>
</dbReference>
<dbReference type="PANTHER" id="PTHR11972:SF58">
    <property type="entry name" value="NADPH OXIDASE 5"/>
    <property type="match status" value="1"/>
</dbReference>